<evidence type="ECO:0000313" key="2">
    <source>
        <dbReference type="Proteomes" id="UP000707451"/>
    </source>
</evidence>
<dbReference type="AlphaFoldDB" id="A0A9P7XYA7"/>
<gene>
    <name evidence="1" type="ORF">KI688_011098</name>
</gene>
<dbReference type="OrthoDB" id="2131701at2759"/>
<keyword evidence="2" id="KW-1185">Reference proteome</keyword>
<evidence type="ECO:0000313" key="1">
    <source>
        <dbReference type="EMBL" id="KAG9068812.1"/>
    </source>
</evidence>
<accession>A0A9P7XYA7</accession>
<name>A0A9P7XYA7_9FUNG</name>
<dbReference type="Proteomes" id="UP000707451">
    <property type="component" value="Unassembled WGS sequence"/>
</dbReference>
<comment type="caution">
    <text evidence="1">The sequence shown here is derived from an EMBL/GenBank/DDBJ whole genome shotgun (WGS) entry which is preliminary data.</text>
</comment>
<protein>
    <submittedName>
        <fullName evidence="1">Uncharacterized protein</fullName>
    </submittedName>
</protein>
<organism evidence="1 2">
    <name type="scientific">Linnemannia hyalina</name>
    <dbReference type="NCBI Taxonomy" id="64524"/>
    <lineage>
        <taxon>Eukaryota</taxon>
        <taxon>Fungi</taxon>
        <taxon>Fungi incertae sedis</taxon>
        <taxon>Mucoromycota</taxon>
        <taxon>Mortierellomycotina</taxon>
        <taxon>Mortierellomycetes</taxon>
        <taxon>Mortierellales</taxon>
        <taxon>Mortierellaceae</taxon>
        <taxon>Linnemannia</taxon>
    </lineage>
</organism>
<proteinExistence type="predicted"/>
<sequence length="174" mass="19247">MDKIQPNTMTKTIQNGRYKIRRSPDQGSLIIPAESASSIATLGPEDPSRNETGIWILTTSSSYSPSDCVASAGAMIATLQHEGTNAYLAFQKPISLDQQVSIIVSSDDKQVWTINPVGTTGYGRKNEYHIGYPYLLHGEVMVVDISMLRVYPPRLALRPFEEGRTSPWRFEAIA</sequence>
<dbReference type="EMBL" id="JAHRHY010000006">
    <property type="protein sequence ID" value="KAG9068812.1"/>
    <property type="molecule type" value="Genomic_DNA"/>
</dbReference>
<reference evidence="1" key="1">
    <citation type="submission" date="2021-06" db="EMBL/GenBank/DDBJ databases">
        <title>Genome Sequence of Mortierella hyaline Strain SCG-10, a Cold-Adapted, Nitrate-Reducing Fungus Isolated from Soil in Minnesota, USA.</title>
        <authorList>
            <person name="Aldossari N."/>
        </authorList>
    </citation>
    <scope>NUCLEOTIDE SEQUENCE</scope>
    <source>
        <strain evidence="1">SCG-10</strain>
    </source>
</reference>